<dbReference type="InParanoid" id="W3XKQ5"/>
<dbReference type="eggNOG" id="KOG0056">
    <property type="taxonomic scope" value="Eukaryota"/>
</dbReference>
<dbReference type="PROSITE" id="PS00211">
    <property type="entry name" value="ABC_TRANSPORTER_1"/>
    <property type="match status" value="1"/>
</dbReference>
<feature type="region of interest" description="Disordered" evidence="10">
    <location>
        <begin position="57"/>
        <end position="85"/>
    </location>
</feature>
<feature type="transmembrane region" description="Helical" evidence="11">
    <location>
        <begin position="25"/>
        <end position="45"/>
    </location>
</feature>
<feature type="transmembrane region" description="Helical" evidence="11">
    <location>
        <begin position="92"/>
        <end position="115"/>
    </location>
</feature>
<dbReference type="OrthoDB" id="6500128at2759"/>
<dbReference type="Gene3D" id="1.20.1560.10">
    <property type="entry name" value="ABC transporter type 1, transmembrane domain"/>
    <property type="match status" value="1"/>
</dbReference>
<evidence type="ECO:0008006" key="16">
    <source>
        <dbReference type="Google" id="ProtNLM"/>
    </source>
</evidence>
<keyword evidence="15" id="KW-1185">Reference proteome</keyword>
<evidence type="ECO:0000256" key="2">
    <source>
        <dbReference type="ARBA" id="ARBA00022448"/>
    </source>
</evidence>
<evidence type="ECO:0000313" key="14">
    <source>
        <dbReference type="EMBL" id="ETS85806.1"/>
    </source>
</evidence>
<dbReference type="HOGENOM" id="CLU_000604_6_1_1"/>
<evidence type="ECO:0000256" key="7">
    <source>
        <dbReference type="ARBA" id="ARBA00022989"/>
    </source>
</evidence>
<comment type="subcellular location">
    <subcellularLocation>
        <location evidence="1">Membrane</location>
        <topology evidence="1">Multi-pass membrane protein</topology>
    </subcellularLocation>
</comment>
<evidence type="ECO:0000256" key="4">
    <source>
        <dbReference type="ARBA" id="ARBA00022741"/>
    </source>
</evidence>
<dbReference type="GO" id="GO:0005774">
    <property type="term" value="C:vacuolar membrane"/>
    <property type="evidence" value="ECO:0007669"/>
    <property type="project" value="TreeGrafter"/>
</dbReference>
<dbReference type="InterPro" id="IPR011527">
    <property type="entry name" value="ABC1_TM_dom"/>
</dbReference>
<dbReference type="GO" id="GO:0016887">
    <property type="term" value="F:ATP hydrolysis activity"/>
    <property type="evidence" value="ECO:0007669"/>
    <property type="project" value="InterPro"/>
</dbReference>
<dbReference type="RefSeq" id="XP_007830603.1">
    <property type="nucleotide sequence ID" value="XM_007832412.1"/>
</dbReference>
<evidence type="ECO:0000256" key="5">
    <source>
        <dbReference type="ARBA" id="ARBA00022840"/>
    </source>
</evidence>
<evidence type="ECO:0000256" key="11">
    <source>
        <dbReference type="SAM" id="Phobius"/>
    </source>
</evidence>
<dbReference type="InterPro" id="IPR039421">
    <property type="entry name" value="Type_1_exporter"/>
</dbReference>
<comment type="similarity">
    <text evidence="9">Belongs to the ABC transporter superfamily. ABCB family. Heavy Metal importer (TC 3.A.1.210) subfamily.</text>
</comment>
<dbReference type="PROSITE" id="PS50929">
    <property type="entry name" value="ABC_TM1F"/>
    <property type="match status" value="1"/>
</dbReference>
<dbReference type="SUPFAM" id="SSF52540">
    <property type="entry name" value="P-loop containing nucleoside triphosphate hydrolases"/>
    <property type="match status" value="1"/>
</dbReference>
<dbReference type="PROSITE" id="PS50893">
    <property type="entry name" value="ABC_TRANSPORTER_2"/>
    <property type="match status" value="1"/>
</dbReference>
<evidence type="ECO:0000256" key="3">
    <source>
        <dbReference type="ARBA" id="ARBA00022692"/>
    </source>
</evidence>
<reference evidence="15" key="1">
    <citation type="journal article" date="2015" name="BMC Genomics">
        <title>Genomic and transcriptomic analysis of the endophytic fungus Pestalotiopsis fici reveals its lifestyle and high potential for synthesis of natural products.</title>
        <authorList>
            <person name="Wang X."/>
            <person name="Zhang X."/>
            <person name="Liu L."/>
            <person name="Xiang M."/>
            <person name="Wang W."/>
            <person name="Sun X."/>
            <person name="Che Y."/>
            <person name="Guo L."/>
            <person name="Liu G."/>
            <person name="Guo L."/>
            <person name="Wang C."/>
            <person name="Yin W.B."/>
            <person name="Stadler M."/>
            <person name="Zhang X."/>
            <person name="Liu X."/>
        </authorList>
    </citation>
    <scope>NUCLEOTIDE SEQUENCE [LARGE SCALE GENOMIC DNA]</scope>
    <source>
        <strain evidence="15">W106-1 / CGMCC3.15140</strain>
    </source>
</reference>
<dbReference type="GeneID" id="19268844"/>
<dbReference type="KEGG" id="pfy:PFICI_03831"/>
<dbReference type="PANTHER" id="PTHR24221">
    <property type="entry name" value="ATP-BINDING CASSETTE SUB-FAMILY B"/>
    <property type="match status" value="1"/>
</dbReference>
<keyword evidence="7 11" id="KW-1133">Transmembrane helix</keyword>
<dbReference type="InterPro" id="IPR017871">
    <property type="entry name" value="ABC_transporter-like_CS"/>
</dbReference>
<accession>W3XKQ5</accession>
<evidence type="ECO:0000256" key="9">
    <source>
        <dbReference type="ARBA" id="ARBA00024363"/>
    </source>
</evidence>
<keyword evidence="3 11" id="KW-0812">Transmembrane</keyword>
<dbReference type="Proteomes" id="UP000030651">
    <property type="component" value="Unassembled WGS sequence"/>
</dbReference>
<keyword evidence="8 11" id="KW-0472">Membrane</keyword>
<dbReference type="Pfam" id="PF00005">
    <property type="entry name" value="ABC_tran"/>
    <property type="match status" value="1"/>
</dbReference>
<dbReference type="InterPro" id="IPR036640">
    <property type="entry name" value="ABC1_TM_sf"/>
</dbReference>
<dbReference type="GO" id="GO:0140359">
    <property type="term" value="F:ABC-type transporter activity"/>
    <property type="evidence" value="ECO:0007669"/>
    <property type="project" value="InterPro"/>
</dbReference>
<dbReference type="Pfam" id="PF00664">
    <property type="entry name" value="ABC_membrane"/>
    <property type="match status" value="1"/>
</dbReference>
<dbReference type="PANTHER" id="PTHR24221:SF651">
    <property type="entry name" value="HEAVY METAL TOLERANCE PROTEIN"/>
    <property type="match status" value="1"/>
</dbReference>
<dbReference type="CDD" id="cd03253">
    <property type="entry name" value="ABCC_ATM1_transporter"/>
    <property type="match status" value="1"/>
</dbReference>
<feature type="region of interest" description="Disordered" evidence="10">
    <location>
        <begin position="918"/>
        <end position="952"/>
    </location>
</feature>
<feature type="transmembrane region" description="Helical" evidence="11">
    <location>
        <begin position="135"/>
        <end position="156"/>
    </location>
</feature>
<dbReference type="OMA" id="MMNICQT"/>
<evidence type="ECO:0000313" key="15">
    <source>
        <dbReference type="Proteomes" id="UP000030651"/>
    </source>
</evidence>
<dbReference type="GO" id="GO:0000041">
    <property type="term" value="P:transition metal ion transport"/>
    <property type="evidence" value="ECO:0007669"/>
    <property type="project" value="UniProtKB-ARBA"/>
</dbReference>
<dbReference type="CDD" id="cd18583">
    <property type="entry name" value="ABC_6TM_HMT1"/>
    <property type="match status" value="1"/>
</dbReference>
<evidence type="ECO:0000256" key="10">
    <source>
        <dbReference type="SAM" id="MobiDB-lite"/>
    </source>
</evidence>
<protein>
    <recommendedName>
        <fullName evidence="16">Heavy metal tolerance protein</fullName>
    </recommendedName>
</protein>
<feature type="domain" description="ABC transmembrane type-1" evidence="13">
    <location>
        <begin position="337"/>
        <end position="627"/>
    </location>
</feature>
<keyword evidence="6" id="KW-0809">Transit peptide</keyword>
<sequence length="952" mass="106630">MEEPPIVVLNPEQEPVETLRDVLQYAYPAVLLFTFVIVGATDSIIAASRRDDVVVPTITGPGGKPLPVTKRKRESQDNDEQEEHYSPTTKSFFRCCMMLATFTFFCAGAVIAARALYNRTASGGHGWWCGEPKTVFVLGSAFLYLYVTVTLFDWVASPFLVHLVFWCIAFIGDLMILVSDVVVLTRPHNVMVNLKHSKYIVISGTNAWDQADLSLAGLRLGLLAGVLIVYSAMAWQRRQNERARLAELYAPDVDETTPLINGNGNGHHANGHARMGVNQGANGTAEGISAPTVDEEATFYRPEKLPHTTWYEYLRGYSVFFPYMWPSKHFRLQAIVIICFILMILQRIVNVMVPNQIAEVTNELSGDDLKPGEQMTMPWVSLGLLILYKLLQGPSGLLGSVRSLIWIPVSQHSYQALTTSAFEHVHSLSLDFHLGKRTGEVLSALNKGSSVNSFLEQVTFQVFPMLIDLFLAISYFFWKFDVIYAVFVCIITFYYLFLTIRMAQSTVDQRRLMSNADREEEAVKNDSIISYETVKYFNAEEFEFKRYRQAIKTFQAAEAKVTWSVSSMNICQSLVFMTGMLIAMMLSAYQVSTGQRRVGDFVALMTYLNQLQGPLNFFGTFYRTVQQAMISGERLLELFKQRPTVVDRPGAKPIPPCDGLIEFSKVQFAYDPRRPALRDLSFKCQPGTTTALVGESGGGKSTLFRLLYRYFNSTGGVIRIDGHDIKDVTIDSVRRHIGVVPQDTVLFNDTLMYNLRYANQSATEEDIIAACQAASIHERIMSFPDGYYTKVGERGLRLSGGEKQRVAIARTLLKNPKIIMLDEATSALDTQTEQEIQSRLAKIGQGRTLLIIAHRLSTITHADQILVLKNGSIIESGTHEHLLEQGNVYAKMWSKQAKAQKAAQDAFAAQNRAEKYLRKASLNDNGQDDDSSSSSDESTRNNQRCGHDGAKT</sequence>
<organism evidence="14 15">
    <name type="scientific">Pestalotiopsis fici (strain W106-1 / CGMCC3.15140)</name>
    <dbReference type="NCBI Taxonomy" id="1229662"/>
    <lineage>
        <taxon>Eukaryota</taxon>
        <taxon>Fungi</taxon>
        <taxon>Dikarya</taxon>
        <taxon>Ascomycota</taxon>
        <taxon>Pezizomycotina</taxon>
        <taxon>Sordariomycetes</taxon>
        <taxon>Xylariomycetidae</taxon>
        <taxon>Amphisphaeriales</taxon>
        <taxon>Sporocadaceae</taxon>
        <taxon>Pestalotiopsis</taxon>
    </lineage>
</organism>
<evidence type="ECO:0000256" key="1">
    <source>
        <dbReference type="ARBA" id="ARBA00004141"/>
    </source>
</evidence>
<dbReference type="InterPro" id="IPR027417">
    <property type="entry name" value="P-loop_NTPase"/>
</dbReference>
<evidence type="ECO:0000256" key="8">
    <source>
        <dbReference type="ARBA" id="ARBA00023136"/>
    </source>
</evidence>
<feature type="domain" description="ABC transporter" evidence="12">
    <location>
        <begin position="661"/>
        <end position="895"/>
    </location>
</feature>
<feature type="transmembrane region" description="Helical" evidence="11">
    <location>
        <begin position="483"/>
        <end position="503"/>
    </location>
</feature>
<feature type="transmembrane region" description="Helical" evidence="11">
    <location>
        <begin position="216"/>
        <end position="235"/>
    </location>
</feature>
<dbReference type="FunFam" id="1.20.1560.10:FF:000050">
    <property type="entry name" value="Vacuolar ABC heavy metal transporter (Hmt1)"/>
    <property type="match status" value="1"/>
</dbReference>
<dbReference type="InterPro" id="IPR003593">
    <property type="entry name" value="AAA+_ATPase"/>
</dbReference>
<dbReference type="GO" id="GO:0005524">
    <property type="term" value="F:ATP binding"/>
    <property type="evidence" value="ECO:0007669"/>
    <property type="project" value="UniProtKB-KW"/>
</dbReference>
<evidence type="ECO:0000259" key="13">
    <source>
        <dbReference type="PROSITE" id="PS50929"/>
    </source>
</evidence>
<keyword evidence="4" id="KW-0547">Nucleotide-binding</keyword>
<dbReference type="EMBL" id="KI912110">
    <property type="protein sequence ID" value="ETS85806.1"/>
    <property type="molecule type" value="Genomic_DNA"/>
</dbReference>
<feature type="transmembrane region" description="Helical" evidence="11">
    <location>
        <begin position="330"/>
        <end position="349"/>
    </location>
</feature>
<evidence type="ECO:0000256" key="6">
    <source>
        <dbReference type="ARBA" id="ARBA00022946"/>
    </source>
</evidence>
<keyword evidence="2" id="KW-0813">Transport</keyword>
<dbReference type="InterPro" id="IPR003439">
    <property type="entry name" value="ABC_transporter-like_ATP-bd"/>
</dbReference>
<dbReference type="AlphaFoldDB" id="W3XKQ5"/>
<dbReference type="SMART" id="SM00382">
    <property type="entry name" value="AAA"/>
    <property type="match status" value="1"/>
</dbReference>
<evidence type="ECO:0000259" key="12">
    <source>
        <dbReference type="PROSITE" id="PS50893"/>
    </source>
</evidence>
<name>W3XKQ5_PESFW</name>
<proteinExistence type="inferred from homology"/>
<keyword evidence="5" id="KW-0067">ATP-binding</keyword>
<dbReference type="FunFam" id="3.40.50.300:FF:000186">
    <property type="entry name" value="ATP-binding cassette sub-family B member 7, mitochondrial"/>
    <property type="match status" value="1"/>
</dbReference>
<dbReference type="Gene3D" id="3.40.50.300">
    <property type="entry name" value="P-loop containing nucleotide triphosphate hydrolases"/>
    <property type="match status" value="1"/>
</dbReference>
<dbReference type="SUPFAM" id="SSF90123">
    <property type="entry name" value="ABC transporter transmembrane region"/>
    <property type="match status" value="1"/>
</dbReference>
<feature type="transmembrane region" description="Helical" evidence="11">
    <location>
        <begin position="458"/>
        <end position="477"/>
    </location>
</feature>
<gene>
    <name evidence="14" type="ORF">PFICI_03831</name>
</gene>
<feature type="transmembrane region" description="Helical" evidence="11">
    <location>
        <begin position="163"/>
        <end position="184"/>
    </location>
</feature>